<accession>A0AB37HYV5</accession>
<dbReference type="InterPro" id="IPR002575">
    <property type="entry name" value="Aminoglycoside_PTrfase"/>
</dbReference>
<organism evidence="3 4">
    <name type="scientific">Arachnia propionica</name>
    <dbReference type="NCBI Taxonomy" id="1750"/>
    <lineage>
        <taxon>Bacteria</taxon>
        <taxon>Bacillati</taxon>
        <taxon>Actinomycetota</taxon>
        <taxon>Actinomycetes</taxon>
        <taxon>Propionibacteriales</taxon>
        <taxon>Propionibacteriaceae</taxon>
        <taxon>Arachnia</taxon>
    </lineage>
</organism>
<name>A0AB37HYV5_9ACTN</name>
<dbReference type="Proteomes" id="UP000677180">
    <property type="component" value="Chromosome"/>
</dbReference>
<dbReference type="RefSeq" id="WP_014845337.1">
    <property type="nucleotide sequence ID" value="NZ_CP040007.1"/>
</dbReference>
<dbReference type="EMBL" id="CP072385">
    <property type="protein sequence ID" value="QUC10988.1"/>
    <property type="molecule type" value="Genomic_DNA"/>
</dbReference>
<dbReference type="Pfam" id="PF01636">
    <property type="entry name" value="APH"/>
    <property type="match status" value="1"/>
</dbReference>
<dbReference type="InterPro" id="IPR011009">
    <property type="entry name" value="Kinase-like_dom_sf"/>
</dbReference>
<dbReference type="SUPFAM" id="SSF56112">
    <property type="entry name" value="Protein kinase-like (PK-like)"/>
    <property type="match status" value="1"/>
</dbReference>
<protein>
    <submittedName>
        <fullName evidence="3">Phosphotransferase</fullName>
    </submittedName>
</protein>
<reference evidence="3" key="1">
    <citation type="submission" date="2021-03" db="EMBL/GenBank/DDBJ databases">
        <title>Human Oral Microbial Genomes.</title>
        <authorList>
            <person name="Johnston C.D."/>
            <person name="Chen T."/>
            <person name="Dewhirst F.E."/>
        </authorList>
    </citation>
    <scope>NUCLEOTIDE SEQUENCE</scope>
    <source>
        <strain evidence="3">F0714</strain>
    </source>
</reference>
<evidence type="ECO:0000313" key="4">
    <source>
        <dbReference type="Proteomes" id="UP000677180"/>
    </source>
</evidence>
<dbReference type="AlphaFoldDB" id="A0AB37HYV5"/>
<evidence type="ECO:0000256" key="1">
    <source>
        <dbReference type="SAM" id="MobiDB-lite"/>
    </source>
</evidence>
<proteinExistence type="predicted"/>
<sequence>MNTGQLVARVLDPGWLSEQAGRPVRAARLRIKPRTSLVVGLDDTAGHPAGWLRILWPISHNKAARTRREAGELGLETTEHELGELLAQTGPLPADPKLLKRIAAATASGKLGRWEASQVLRYNPLRRVVVRDGMRVVRVTTSRDRGVAFDRFIAGVVETPLRLDDGTLDGVSVHAFTGAQDLAGLLAGNPPSRPSDESRLSRAASDSDGSWLSRAVSDSDGSWLSRAASEASGPCRNHPAADRDPTQSTPDPIRAAGAMLARLHAAGVPDDLARSLALRAPDPVAQGLAHAALLDELAPGLAERMRRVVARFPGAASAIPVLSHGDLSPDQVLTTRTGDRVWLTDFDRACLAPRAVDLGSFIAVLDDDAFLDGYRDGGGQLPPGDQLRRAVAASLILRAADPLRRASRAWEQEISANLDRIMEVLK</sequence>
<evidence type="ECO:0000259" key="2">
    <source>
        <dbReference type="Pfam" id="PF01636"/>
    </source>
</evidence>
<dbReference type="Gene3D" id="3.90.1200.10">
    <property type="match status" value="1"/>
</dbReference>
<feature type="domain" description="Aminoglycoside phosphotransferase" evidence="2">
    <location>
        <begin position="247"/>
        <end position="383"/>
    </location>
</feature>
<evidence type="ECO:0000313" key="3">
    <source>
        <dbReference type="EMBL" id="QUC10988.1"/>
    </source>
</evidence>
<gene>
    <name evidence="3" type="ORF">J5A53_14715</name>
</gene>
<feature type="region of interest" description="Disordered" evidence="1">
    <location>
        <begin position="185"/>
        <end position="252"/>
    </location>
</feature>